<feature type="region of interest" description="Disordered" evidence="1">
    <location>
        <begin position="16"/>
        <end position="39"/>
    </location>
</feature>
<sequence length="213" mass="22351">MPGAVATAVGCGGADAVVHATPPSTPMGEDEDSGSGLSASSIGQGGLVLAGCGAAVWACRRYSGGISSTLPQLASGVYYSAVPTDGGFLDVEETASARRAPLRADEEDEEMVPQWRSLLRDFWHRAWARLSALRGERQRRRPAPDSDDKEDACSPEEKQGLLGGPLDDDDDEVRTDLPGYASPLADGDEESVSALIKLRPSATDSVGTFHTGY</sequence>
<dbReference type="Proteomes" id="UP000186817">
    <property type="component" value="Unassembled WGS sequence"/>
</dbReference>
<proteinExistence type="predicted"/>
<keyword evidence="3" id="KW-1185">Reference proteome</keyword>
<comment type="caution">
    <text evidence="2">The sequence shown here is derived from an EMBL/GenBank/DDBJ whole genome shotgun (WGS) entry which is preliminary data.</text>
</comment>
<evidence type="ECO:0000256" key="1">
    <source>
        <dbReference type="SAM" id="MobiDB-lite"/>
    </source>
</evidence>
<accession>A0A1Q9E6S8</accession>
<feature type="compositionally biased region" description="Basic and acidic residues" evidence="1">
    <location>
        <begin position="142"/>
        <end position="159"/>
    </location>
</feature>
<dbReference type="AlphaFoldDB" id="A0A1Q9E6S8"/>
<protein>
    <submittedName>
        <fullName evidence="2">Uncharacterized protein</fullName>
    </submittedName>
</protein>
<organism evidence="2 3">
    <name type="scientific">Symbiodinium microadriaticum</name>
    <name type="common">Dinoflagellate</name>
    <name type="synonym">Zooxanthella microadriatica</name>
    <dbReference type="NCBI Taxonomy" id="2951"/>
    <lineage>
        <taxon>Eukaryota</taxon>
        <taxon>Sar</taxon>
        <taxon>Alveolata</taxon>
        <taxon>Dinophyceae</taxon>
        <taxon>Suessiales</taxon>
        <taxon>Symbiodiniaceae</taxon>
        <taxon>Symbiodinium</taxon>
    </lineage>
</organism>
<gene>
    <name evidence="2" type="ORF">AK812_SmicGene13963</name>
</gene>
<name>A0A1Q9E6S8_SYMMI</name>
<evidence type="ECO:0000313" key="3">
    <source>
        <dbReference type="Proteomes" id="UP000186817"/>
    </source>
</evidence>
<reference evidence="2 3" key="1">
    <citation type="submission" date="2016-02" db="EMBL/GenBank/DDBJ databases">
        <title>Genome analysis of coral dinoflagellate symbionts highlights evolutionary adaptations to a symbiotic lifestyle.</title>
        <authorList>
            <person name="Aranda M."/>
            <person name="Li Y."/>
            <person name="Liew Y.J."/>
            <person name="Baumgarten S."/>
            <person name="Simakov O."/>
            <person name="Wilson M."/>
            <person name="Piel J."/>
            <person name="Ashoor H."/>
            <person name="Bougouffa S."/>
            <person name="Bajic V.B."/>
            <person name="Ryu T."/>
            <person name="Ravasi T."/>
            <person name="Bayer T."/>
            <person name="Micklem G."/>
            <person name="Kim H."/>
            <person name="Bhak J."/>
            <person name="Lajeunesse T.C."/>
            <person name="Voolstra C.R."/>
        </authorList>
    </citation>
    <scope>NUCLEOTIDE SEQUENCE [LARGE SCALE GENOMIC DNA]</scope>
    <source>
        <strain evidence="2 3">CCMP2467</strain>
    </source>
</reference>
<evidence type="ECO:0000313" key="2">
    <source>
        <dbReference type="EMBL" id="OLQ03122.1"/>
    </source>
</evidence>
<dbReference type="EMBL" id="LSRX01000245">
    <property type="protein sequence ID" value="OLQ03122.1"/>
    <property type="molecule type" value="Genomic_DNA"/>
</dbReference>
<dbReference type="OrthoDB" id="10377686at2759"/>
<feature type="region of interest" description="Disordered" evidence="1">
    <location>
        <begin position="135"/>
        <end position="192"/>
    </location>
</feature>